<comment type="function">
    <text evidence="7">Provides the (R)-glutamate required for cell wall biosynthesis.</text>
</comment>
<evidence type="ECO:0000256" key="3">
    <source>
        <dbReference type="ARBA" id="ARBA00022960"/>
    </source>
</evidence>
<feature type="binding site" evidence="7">
    <location>
        <begin position="77"/>
        <end position="78"/>
    </location>
    <ligand>
        <name>substrate</name>
    </ligand>
</feature>
<evidence type="ECO:0000256" key="6">
    <source>
        <dbReference type="ARBA" id="ARBA00023316"/>
    </source>
</evidence>
<feature type="active site" description="Proton donor/acceptor" evidence="7">
    <location>
        <position position="76"/>
    </location>
</feature>
<comment type="similarity">
    <text evidence="7">Belongs to the aspartate/glutamate racemases family.</text>
</comment>
<dbReference type="InterPro" id="IPR001920">
    <property type="entry name" value="Asp/Glu_race"/>
</dbReference>
<dbReference type="SUPFAM" id="SSF53681">
    <property type="entry name" value="Aspartate/glutamate racemase"/>
    <property type="match status" value="2"/>
</dbReference>
<keyword evidence="4 7" id="KW-0573">Peptidoglycan synthesis</keyword>
<dbReference type="GO" id="GO:0008360">
    <property type="term" value="P:regulation of cell shape"/>
    <property type="evidence" value="ECO:0007669"/>
    <property type="project" value="UniProtKB-KW"/>
</dbReference>
<feature type="active site" description="Proton donor/acceptor" evidence="7">
    <location>
        <position position="190"/>
    </location>
</feature>
<gene>
    <name evidence="7 8" type="primary">murI</name>
    <name evidence="8" type="ORF">D5366_05000</name>
</gene>
<keyword evidence="5 7" id="KW-0413">Isomerase</keyword>
<dbReference type="OrthoDB" id="9801055at2"/>
<dbReference type="GO" id="GO:0071555">
    <property type="term" value="P:cell wall organization"/>
    <property type="evidence" value="ECO:0007669"/>
    <property type="project" value="UniProtKB-KW"/>
</dbReference>
<dbReference type="KEGG" id="ntn:D5366_05000"/>
<evidence type="ECO:0000256" key="1">
    <source>
        <dbReference type="ARBA" id="ARBA00001602"/>
    </source>
</evidence>
<sequence>MGLNHQRCLVFDSGIGGMGVVQALQHLQPDLVIDYLADTALYPYGEQRDEPLIARIVHLLKTAHRRLRPDIVVIACNTASTIALPALRAALPIPIIGCVPPIRWAGRVSKTRTIGLLSTTATARRPYVHQLHADFAPDCKLIVHGARRLADLAEQAFLGKKLPAEALKAEVDALLNQPGGEQIDTIGLGCTHYTFLLPELELYAKPGITWLDPAPAVARHALTILETAPWQDRLEHQAATLYLTAAPQGGEDFSHAIKRLQFGKWDIFEDRFECI</sequence>
<dbReference type="GO" id="GO:0008881">
    <property type="term" value="F:glutamate racemase activity"/>
    <property type="evidence" value="ECO:0007669"/>
    <property type="project" value="UniProtKB-UniRule"/>
</dbReference>
<dbReference type="Proteomes" id="UP000317214">
    <property type="component" value="Chromosome"/>
</dbReference>
<dbReference type="NCBIfam" id="TIGR00067">
    <property type="entry name" value="glut_race"/>
    <property type="match status" value="1"/>
</dbReference>
<dbReference type="PANTHER" id="PTHR21198:SF2">
    <property type="entry name" value="GLUTAMATE RACEMASE"/>
    <property type="match status" value="1"/>
</dbReference>
<dbReference type="HAMAP" id="MF_00258">
    <property type="entry name" value="Glu_racemase"/>
    <property type="match status" value="1"/>
</dbReference>
<keyword evidence="3 7" id="KW-0133">Cell shape</keyword>
<dbReference type="EC" id="5.1.1.3" evidence="2 7"/>
<organism evidence="8 9">
    <name type="scientific">Neokomagataea tanensis</name>
    <dbReference type="NCBI Taxonomy" id="661191"/>
    <lineage>
        <taxon>Bacteria</taxon>
        <taxon>Pseudomonadati</taxon>
        <taxon>Pseudomonadota</taxon>
        <taxon>Alphaproteobacteria</taxon>
        <taxon>Acetobacterales</taxon>
        <taxon>Acetobacteraceae</taxon>
        <taxon>Neokomagataea</taxon>
    </lineage>
</organism>
<dbReference type="Pfam" id="PF01177">
    <property type="entry name" value="Asp_Glu_race"/>
    <property type="match status" value="1"/>
</dbReference>
<evidence type="ECO:0000256" key="2">
    <source>
        <dbReference type="ARBA" id="ARBA00013090"/>
    </source>
</evidence>
<feature type="binding site" evidence="7">
    <location>
        <begin position="191"/>
        <end position="192"/>
    </location>
    <ligand>
        <name>substrate</name>
    </ligand>
</feature>
<proteinExistence type="inferred from homology"/>
<dbReference type="AlphaFoldDB" id="A0A4Y6V3K5"/>
<protein>
    <recommendedName>
        <fullName evidence="2 7">Glutamate racemase</fullName>
        <ecNumber evidence="2 7">5.1.1.3</ecNumber>
    </recommendedName>
</protein>
<reference evidence="8 9" key="1">
    <citation type="submission" date="2018-09" db="EMBL/GenBank/DDBJ databases">
        <title>The complete genome sequence of Neokomagataea tanensis NBRC 106556(T).</title>
        <authorList>
            <person name="Chua K.-O."/>
            <person name="See-Too W.-S."/>
            <person name="Hong K.-W."/>
            <person name="Yin W.-F."/>
            <person name="Chan K.-G."/>
        </authorList>
    </citation>
    <scope>NUCLEOTIDE SEQUENCE [LARGE SCALE GENOMIC DNA]</scope>
    <source>
        <strain evidence="9">AH13 \ NBRC 106556</strain>
    </source>
</reference>
<dbReference type="EMBL" id="CP032485">
    <property type="protein sequence ID" value="QDH24692.1"/>
    <property type="molecule type" value="Genomic_DNA"/>
</dbReference>
<evidence type="ECO:0000256" key="7">
    <source>
        <dbReference type="HAMAP-Rule" id="MF_00258"/>
    </source>
</evidence>
<dbReference type="InterPro" id="IPR018187">
    <property type="entry name" value="Asp/Glu_racemase_AS_1"/>
</dbReference>
<feature type="binding site" evidence="7">
    <location>
        <begin position="44"/>
        <end position="45"/>
    </location>
    <ligand>
        <name>substrate</name>
    </ligand>
</feature>
<comment type="pathway">
    <text evidence="7">Cell wall biogenesis; peptidoglycan biosynthesis.</text>
</comment>
<dbReference type="GO" id="GO:0009252">
    <property type="term" value="P:peptidoglycan biosynthetic process"/>
    <property type="evidence" value="ECO:0007669"/>
    <property type="project" value="UniProtKB-UniRule"/>
</dbReference>
<dbReference type="InterPro" id="IPR004391">
    <property type="entry name" value="Glu_race"/>
</dbReference>
<dbReference type="InterPro" id="IPR015942">
    <property type="entry name" value="Asp/Glu/hydantoin_racemase"/>
</dbReference>
<comment type="catalytic activity">
    <reaction evidence="1 7">
        <text>L-glutamate = D-glutamate</text>
        <dbReference type="Rhea" id="RHEA:12813"/>
        <dbReference type="ChEBI" id="CHEBI:29985"/>
        <dbReference type="ChEBI" id="CHEBI:29986"/>
        <dbReference type="EC" id="5.1.1.3"/>
    </reaction>
</comment>
<dbReference type="PANTHER" id="PTHR21198">
    <property type="entry name" value="GLUTAMATE RACEMASE"/>
    <property type="match status" value="1"/>
</dbReference>
<evidence type="ECO:0000313" key="9">
    <source>
        <dbReference type="Proteomes" id="UP000317214"/>
    </source>
</evidence>
<evidence type="ECO:0000256" key="4">
    <source>
        <dbReference type="ARBA" id="ARBA00022984"/>
    </source>
</evidence>
<accession>A0A4Y6V3K5</accession>
<evidence type="ECO:0000313" key="8">
    <source>
        <dbReference type="EMBL" id="QDH24692.1"/>
    </source>
</evidence>
<dbReference type="UniPathway" id="UPA00219"/>
<keyword evidence="6 7" id="KW-0961">Cell wall biogenesis/degradation</keyword>
<feature type="binding site" evidence="7">
    <location>
        <begin position="12"/>
        <end position="13"/>
    </location>
    <ligand>
        <name>substrate</name>
    </ligand>
</feature>
<dbReference type="PROSITE" id="PS00923">
    <property type="entry name" value="ASP_GLU_RACEMASE_1"/>
    <property type="match status" value="1"/>
</dbReference>
<dbReference type="Gene3D" id="3.40.50.1860">
    <property type="match status" value="2"/>
</dbReference>
<keyword evidence="9" id="KW-1185">Reference proteome</keyword>
<evidence type="ECO:0000256" key="5">
    <source>
        <dbReference type="ARBA" id="ARBA00023235"/>
    </source>
</evidence>
<name>A0A4Y6V3K5_9PROT</name>